<sequence length="334" mass="36713">MSNHLSPVFGFAGAFTTMFANKKHFTSAIVGALIALSIIALVLSLVRIEDVTLPPTVKYGMVFDAGSSHTSLFVYEWDSDKENDTGVVSQNLSCDVQGQGISSYANDPPKAGDSLRECLDKAMKVVPAGKQRDVPAYLGATAGMRLLRYCGNSSAADQVLAEVTKTMQEYPMAFKGAQILTGEEEGAYGWITINYLLESFTKYSPKAHAWVRPEAANIFGALDLGGASTQISFMPENSVMNWNETSKFTLYGYSYNIYTHSYLCYGQNEMLKRLAKELIVVRRELGDLSQANFWKLRGEEGLHRAASCQENQPWRARRVCSCCTTRKVPGGVPG</sequence>
<dbReference type="GO" id="GO:0005886">
    <property type="term" value="C:plasma membrane"/>
    <property type="evidence" value="ECO:0007669"/>
    <property type="project" value="TreeGrafter"/>
</dbReference>
<dbReference type="GO" id="GO:0005524">
    <property type="term" value="F:ATP binding"/>
    <property type="evidence" value="ECO:0007669"/>
    <property type="project" value="UniProtKB-KW"/>
</dbReference>
<dbReference type="PANTHER" id="PTHR11782">
    <property type="entry name" value="ADENOSINE/GUANOSINE DIPHOSPHATASE"/>
    <property type="match status" value="1"/>
</dbReference>
<evidence type="ECO:0000256" key="5">
    <source>
        <dbReference type="RuleBase" id="RU003833"/>
    </source>
</evidence>
<feature type="transmembrane region" description="Helical" evidence="6">
    <location>
        <begin position="25"/>
        <end position="46"/>
    </location>
</feature>
<dbReference type="PANTHER" id="PTHR11782:SF117">
    <property type="entry name" value="ECTONUCLEOSIDE TRIPHOSPHATE DIPHOSPHOHYDROLASE 8"/>
    <property type="match status" value="1"/>
</dbReference>
<evidence type="ECO:0000313" key="8">
    <source>
        <dbReference type="Proteomes" id="UP000472269"/>
    </source>
</evidence>
<name>A0A663NF09_ATHCN</name>
<accession>A0A663NF09</accession>
<keyword evidence="4" id="KW-0067">ATP-binding</keyword>
<dbReference type="AlphaFoldDB" id="A0A663NF09"/>
<evidence type="ECO:0000313" key="7">
    <source>
        <dbReference type="Ensembl" id="ENSACUP00000022322.1"/>
    </source>
</evidence>
<reference evidence="7" key="1">
    <citation type="submission" date="2025-08" db="UniProtKB">
        <authorList>
            <consortium name="Ensembl"/>
        </authorList>
    </citation>
    <scope>IDENTIFICATION</scope>
</reference>
<dbReference type="FunFam" id="3.30.420.40:FF:000068">
    <property type="entry name" value="Ectonucleoside triphosphate diphosphohydrolase 1"/>
    <property type="match status" value="1"/>
</dbReference>
<protein>
    <submittedName>
        <fullName evidence="7">Ectonucleoside triphosphate diphosphohydrolase 8-like</fullName>
    </submittedName>
</protein>
<feature type="binding site" evidence="4">
    <location>
        <begin position="226"/>
        <end position="230"/>
    </location>
    <ligand>
        <name>ATP</name>
        <dbReference type="ChEBI" id="CHEBI:30616"/>
    </ligand>
</feature>
<evidence type="ECO:0000256" key="6">
    <source>
        <dbReference type="SAM" id="Phobius"/>
    </source>
</evidence>
<dbReference type="Gene3D" id="3.30.420.40">
    <property type="match status" value="1"/>
</dbReference>
<evidence type="ECO:0000256" key="1">
    <source>
        <dbReference type="ARBA" id="ARBA00009283"/>
    </source>
</evidence>
<dbReference type="Proteomes" id="UP000472269">
    <property type="component" value="Unplaced"/>
</dbReference>
<dbReference type="InterPro" id="IPR000407">
    <property type="entry name" value="GDA1_CD39_NTPase"/>
</dbReference>
<evidence type="ECO:0000256" key="2">
    <source>
        <dbReference type="ARBA" id="ARBA00022801"/>
    </source>
</evidence>
<keyword evidence="4" id="KW-0547">Nucleotide-binding</keyword>
<comment type="similarity">
    <text evidence="1 5">Belongs to the GDA1/CD39 NTPase family.</text>
</comment>
<evidence type="ECO:0000256" key="3">
    <source>
        <dbReference type="PIRSR" id="PIRSR600407-1"/>
    </source>
</evidence>
<dbReference type="GO" id="GO:0045134">
    <property type="term" value="F:UDP phosphatase activity"/>
    <property type="evidence" value="ECO:0007669"/>
    <property type="project" value="TreeGrafter"/>
</dbReference>
<organism evidence="7 8">
    <name type="scientific">Athene cunicularia</name>
    <name type="common">Burrowing owl</name>
    <name type="synonym">Speotyto cunicularia</name>
    <dbReference type="NCBI Taxonomy" id="194338"/>
    <lineage>
        <taxon>Eukaryota</taxon>
        <taxon>Metazoa</taxon>
        <taxon>Chordata</taxon>
        <taxon>Craniata</taxon>
        <taxon>Vertebrata</taxon>
        <taxon>Euteleostomi</taxon>
        <taxon>Archelosauria</taxon>
        <taxon>Archosauria</taxon>
        <taxon>Dinosauria</taxon>
        <taxon>Saurischia</taxon>
        <taxon>Theropoda</taxon>
        <taxon>Coelurosauria</taxon>
        <taxon>Aves</taxon>
        <taxon>Neognathae</taxon>
        <taxon>Neoaves</taxon>
        <taxon>Telluraves</taxon>
        <taxon>Strigiformes</taxon>
        <taxon>Strigidae</taxon>
        <taxon>Athene</taxon>
    </lineage>
</organism>
<keyword evidence="6" id="KW-0472">Membrane</keyword>
<dbReference type="GO" id="GO:0004382">
    <property type="term" value="F:GDP phosphatase activity"/>
    <property type="evidence" value="ECO:0007669"/>
    <property type="project" value="TreeGrafter"/>
</dbReference>
<evidence type="ECO:0000256" key="4">
    <source>
        <dbReference type="PIRSR" id="PIRSR600407-2"/>
    </source>
</evidence>
<feature type="active site" description="Proton acceptor" evidence="3">
    <location>
        <position position="185"/>
    </location>
</feature>
<reference evidence="7" key="2">
    <citation type="submission" date="2025-09" db="UniProtKB">
        <authorList>
            <consortium name="Ensembl"/>
        </authorList>
    </citation>
    <scope>IDENTIFICATION</scope>
</reference>
<keyword evidence="6" id="KW-1133">Transmembrane helix</keyword>
<gene>
    <name evidence="7" type="primary">LOC113486485</name>
</gene>
<dbReference type="Ensembl" id="ENSACUT00000023794.1">
    <property type="protein sequence ID" value="ENSACUP00000022322.1"/>
    <property type="gene ID" value="ENSACUG00000014905.1"/>
</dbReference>
<keyword evidence="2 5" id="KW-0378">Hydrolase</keyword>
<dbReference type="GO" id="GO:0017111">
    <property type="term" value="F:ribonucleoside triphosphate phosphatase activity"/>
    <property type="evidence" value="ECO:0007669"/>
    <property type="project" value="TreeGrafter"/>
</dbReference>
<dbReference type="GO" id="GO:0009134">
    <property type="term" value="P:nucleoside diphosphate catabolic process"/>
    <property type="evidence" value="ECO:0007669"/>
    <property type="project" value="TreeGrafter"/>
</dbReference>
<dbReference type="Gene3D" id="3.30.420.150">
    <property type="entry name" value="Exopolyphosphatase. Domain 2"/>
    <property type="match status" value="1"/>
</dbReference>
<keyword evidence="6" id="KW-0812">Transmembrane</keyword>
<keyword evidence="8" id="KW-1185">Reference proteome</keyword>
<proteinExistence type="inferred from homology"/>
<dbReference type="PROSITE" id="PS01238">
    <property type="entry name" value="GDA1_CD39_NTPASE"/>
    <property type="match status" value="1"/>
</dbReference>
<dbReference type="Pfam" id="PF01150">
    <property type="entry name" value="GDA1_CD39"/>
    <property type="match status" value="1"/>
</dbReference>